<evidence type="ECO:0000256" key="2">
    <source>
        <dbReference type="ARBA" id="ARBA00003921"/>
    </source>
</evidence>
<dbReference type="GO" id="GO:0008716">
    <property type="term" value="F:D-alanine-D-alanine ligase activity"/>
    <property type="evidence" value="ECO:0007669"/>
    <property type="project" value="UniProtKB-UniRule"/>
</dbReference>
<evidence type="ECO:0000256" key="21">
    <source>
        <dbReference type="ARBA" id="ARBA00077154"/>
    </source>
</evidence>
<dbReference type="GO" id="GO:0009252">
    <property type="term" value="P:peptidoglycan biosynthetic process"/>
    <property type="evidence" value="ECO:0007669"/>
    <property type="project" value="UniProtKB-UniRule"/>
</dbReference>
<dbReference type="InterPro" id="IPR011127">
    <property type="entry name" value="Dala_Dala_lig_N"/>
</dbReference>
<feature type="binding site" evidence="24">
    <location>
        <position position="137"/>
    </location>
    <ligand>
        <name>ATP</name>
        <dbReference type="ChEBI" id="CHEBI:30616"/>
    </ligand>
</feature>
<evidence type="ECO:0000256" key="7">
    <source>
        <dbReference type="ARBA" id="ARBA00022490"/>
    </source>
</evidence>
<dbReference type="PROSITE" id="PS50975">
    <property type="entry name" value="ATP_GRASP"/>
    <property type="match status" value="1"/>
</dbReference>
<evidence type="ECO:0000313" key="29">
    <source>
        <dbReference type="Proteomes" id="UP000823611"/>
    </source>
</evidence>
<comment type="cofactor">
    <cofactor evidence="1">
        <name>Mn(2+)</name>
        <dbReference type="ChEBI" id="CHEBI:29035"/>
    </cofactor>
</comment>
<name>A0A9D9DX42_9FIRM</name>
<comment type="pathway">
    <text evidence="4 22">Cell wall biogenesis; peptidoglycan biosynthesis.</text>
</comment>
<dbReference type="PROSITE" id="PS00843">
    <property type="entry name" value="DALA_DALA_LIGASE_1"/>
    <property type="match status" value="1"/>
</dbReference>
<proteinExistence type="inferred from homology"/>
<evidence type="ECO:0000256" key="8">
    <source>
        <dbReference type="ARBA" id="ARBA00022598"/>
    </source>
</evidence>
<evidence type="ECO:0000256" key="15">
    <source>
        <dbReference type="ARBA" id="ARBA00023211"/>
    </source>
</evidence>
<accession>A0A9D9DX42</accession>
<evidence type="ECO:0000256" key="24">
    <source>
        <dbReference type="PIRSR" id="PIRSR039102-2"/>
    </source>
</evidence>
<evidence type="ECO:0000256" key="17">
    <source>
        <dbReference type="ARBA" id="ARBA00047614"/>
    </source>
</evidence>
<feature type="binding site" evidence="25">
    <location>
        <position position="300"/>
    </location>
    <ligand>
        <name>Mg(2+)</name>
        <dbReference type="ChEBI" id="CHEBI:18420"/>
        <label>1</label>
    </ligand>
</feature>
<dbReference type="InterPro" id="IPR000291">
    <property type="entry name" value="D-Ala_lig_Van_CS"/>
</dbReference>
<keyword evidence="10 24" id="KW-0547">Nucleotide-binding</keyword>
<feature type="binding site" evidence="24">
    <location>
        <begin position="188"/>
        <end position="189"/>
    </location>
    <ligand>
        <name>ATP</name>
        <dbReference type="ChEBI" id="CHEBI:30616"/>
    </ligand>
</feature>
<feature type="binding site" evidence="24">
    <location>
        <begin position="180"/>
        <end position="182"/>
    </location>
    <ligand>
        <name>ATP</name>
        <dbReference type="ChEBI" id="CHEBI:30616"/>
    </ligand>
</feature>
<evidence type="ECO:0000256" key="13">
    <source>
        <dbReference type="ARBA" id="ARBA00022960"/>
    </source>
</evidence>
<comment type="caution">
    <text evidence="28">The sequence shown here is derived from an EMBL/GenBank/DDBJ whole genome shotgun (WGS) entry which is preliminary data.</text>
</comment>
<dbReference type="GO" id="GO:0008360">
    <property type="term" value="P:regulation of cell shape"/>
    <property type="evidence" value="ECO:0007669"/>
    <property type="project" value="UniProtKB-KW"/>
</dbReference>
<evidence type="ECO:0000256" key="1">
    <source>
        <dbReference type="ARBA" id="ARBA00001936"/>
    </source>
</evidence>
<evidence type="ECO:0000256" key="16">
    <source>
        <dbReference type="ARBA" id="ARBA00023316"/>
    </source>
</evidence>
<evidence type="ECO:0000256" key="23">
    <source>
        <dbReference type="PIRSR" id="PIRSR039102-1"/>
    </source>
</evidence>
<comment type="similarity">
    <text evidence="5 22">Belongs to the D-alanine--D-alanine ligase family.</text>
</comment>
<dbReference type="Gene3D" id="3.30.1490.20">
    <property type="entry name" value="ATP-grasp fold, A domain"/>
    <property type="match status" value="1"/>
</dbReference>
<dbReference type="PANTHER" id="PTHR23132:SF25">
    <property type="entry name" value="D-ALANINE--D-ALANINE LIGASE A"/>
    <property type="match status" value="1"/>
</dbReference>
<keyword evidence="7 22" id="KW-0963">Cytoplasm</keyword>
<dbReference type="InterPro" id="IPR016185">
    <property type="entry name" value="PreATP-grasp_dom_sf"/>
</dbReference>
<dbReference type="Gene3D" id="3.40.50.20">
    <property type="match status" value="1"/>
</dbReference>
<dbReference type="FunFam" id="3.30.1490.20:FF:000007">
    <property type="entry name" value="D-alanine--D-alanine ligase"/>
    <property type="match status" value="1"/>
</dbReference>
<dbReference type="Pfam" id="PF01820">
    <property type="entry name" value="Dala_Dala_lig_N"/>
    <property type="match status" value="1"/>
</dbReference>
<evidence type="ECO:0000259" key="27">
    <source>
        <dbReference type="PROSITE" id="PS50975"/>
    </source>
</evidence>
<dbReference type="EC" id="6.3.2.4" evidence="6 22"/>
<keyword evidence="8 22" id="KW-0436">Ligase</keyword>
<protein>
    <recommendedName>
        <fullName evidence="19 22">D-alanine--D-alanine ligase</fullName>
        <ecNumber evidence="6 22">6.3.2.4</ecNumber>
    </recommendedName>
    <alternativeName>
        <fullName evidence="21 22">D-Ala-D-Ala ligase</fullName>
    </alternativeName>
    <alternativeName>
        <fullName evidence="20 22">D-alanylalanine synthetase</fullName>
    </alternativeName>
</protein>
<dbReference type="InterPro" id="IPR005905">
    <property type="entry name" value="D_ala_D_ala"/>
</dbReference>
<comment type="catalytic activity">
    <reaction evidence="17 22">
        <text>2 D-alanine + ATP = D-alanyl-D-alanine + ADP + phosphate + H(+)</text>
        <dbReference type="Rhea" id="RHEA:11224"/>
        <dbReference type="ChEBI" id="CHEBI:15378"/>
        <dbReference type="ChEBI" id="CHEBI:30616"/>
        <dbReference type="ChEBI" id="CHEBI:43474"/>
        <dbReference type="ChEBI" id="CHEBI:57416"/>
        <dbReference type="ChEBI" id="CHEBI:57822"/>
        <dbReference type="ChEBI" id="CHEBI:456216"/>
        <dbReference type="EC" id="6.3.2.4"/>
    </reaction>
</comment>
<dbReference type="GO" id="GO:0005524">
    <property type="term" value="F:ATP binding"/>
    <property type="evidence" value="ECO:0007669"/>
    <property type="project" value="UniProtKB-UniRule"/>
</dbReference>
<feature type="binding site" evidence="25">
    <location>
        <position position="314"/>
    </location>
    <ligand>
        <name>Mg(2+)</name>
        <dbReference type="ChEBI" id="CHEBI:18420"/>
        <label>1</label>
    </ligand>
</feature>
<dbReference type="InterPro" id="IPR011095">
    <property type="entry name" value="Dala_Dala_lig_C"/>
</dbReference>
<evidence type="ECO:0000256" key="20">
    <source>
        <dbReference type="ARBA" id="ARBA00076288"/>
    </source>
</evidence>
<dbReference type="AlphaFoldDB" id="A0A9D9DX42"/>
<feature type="binding site" evidence="25">
    <location>
        <position position="314"/>
    </location>
    <ligand>
        <name>Mg(2+)</name>
        <dbReference type="ChEBI" id="CHEBI:18420"/>
        <label>2</label>
    </ligand>
</feature>
<feature type="domain" description="ATP-grasp" evidence="27">
    <location>
        <begin position="141"/>
        <end position="347"/>
    </location>
</feature>
<dbReference type="NCBIfam" id="NF002378">
    <property type="entry name" value="PRK01372.1"/>
    <property type="match status" value="1"/>
</dbReference>
<evidence type="ECO:0000256" key="9">
    <source>
        <dbReference type="ARBA" id="ARBA00022723"/>
    </source>
</evidence>
<reference evidence="28" key="1">
    <citation type="submission" date="2020-10" db="EMBL/GenBank/DDBJ databases">
        <authorList>
            <person name="Gilroy R."/>
        </authorList>
    </citation>
    <scope>NUCLEOTIDE SEQUENCE</scope>
    <source>
        <strain evidence="28">F6-4510</strain>
    </source>
</reference>
<comment type="cofactor">
    <cofactor evidence="25">
        <name>Mg(2+)</name>
        <dbReference type="ChEBI" id="CHEBI:18420"/>
    </cofactor>
    <cofactor evidence="25">
        <name>Mn(2+)</name>
        <dbReference type="ChEBI" id="CHEBI:29035"/>
    </cofactor>
    <text evidence="25">Binds 2 magnesium or manganese ions per subunit.</text>
</comment>
<dbReference type="PIRSF" id="PIRSF039102">
    <property type="entry name" value="Ddl/VanB"/>
    <property type="match status" value="1"/>
</dbReference>
<comment type="pathway">
    <text evidence="18">Glycan biosynthesis.</text>
</comment>
<dbReference type="HAMAP" id="MF_00047">
    <property type="entry name" value="Dala_Dala_lig"/>
    <property type="match status" value="1"/>
</dbReference>
<keyword evidence="12 25" id="KW-0460">Magnesium</keyword>
<keyword evidence="14 22" id="KW-0573">Peptidoglycan synthesis</keyword>
<keyword evidence="11 26" id="KW-0067">ATP-binding</keyword>
<keyword evidence="16 22" id="KW-0961">Cell wall biogenesis/degradation</keyword>
<feature type="active site" evidence="23">
    <location>
        <position position="325"/>
    </location>
</feature>
<evidence type="ECO:0000256" key="18">
    <source>
        <dbReference type="ARBA" id="ARBA00060592"/>
    </source>
</evidence>
<evidence type="ECO:0000256" key="6">
    <source>
        <dbReference type="ARBA" id="ARBA00012216"/>
    </source>
</evidence>
<evidence type="ECO:0000256" key="3">
    <source>
        <dbReference type="ARBA" id="ARBA00004496"/>
    </source>
</evidence>
<evidence type="ECO:0000256" key="26">
    <source>
        <dbReference type="PROSITE-ProRule" id="PRU00409"/>
    </source>
</evidence>
<evidence type="ECO:0000313" key="28">
    <source>
        <dbReference type="EMBL" id="MBO8434473.1"/>
    </source>
</evidence>
<dbReference type="PANTHER" id="PTHR23132">
    <property type="entry name" value="D-ALANINE--D-ALANINE LIGASE"/>
    <property type="match status" value="1"/>
</dbReference>
<dbReference type="GO" id="GO:0071555">
    <property type="term" value="P:cell wall organization"/>
    <property type="evidence" value="ECO:0007669"/>
    <property type="project" value="UniProtKB-KW"/>
</dbReference>
<feature type="binding site" evidence="24">
    <location>
        <begin position="313"/>
        <end position="314"/>
    </location>
    <ligand>
        <name>ATP</name>
        <dbReference type="ChEBI" id="CHEBI:30616"/>
    </ligand>
</feature>
<dbReference type="Gene3D" id="3.30.470.20">
    <property type="entry name" value="ATP-grasp fold, B domain"/>
    <property type="match status" value="1"/>
</dbReference>
<evidence type="ECO:0000256" key="10">
    <source>
        <dbReference type="ARBA" id="ARBA00022741"/>
    </source>
</evidence>
<evidence type="ECO:0000256" key="22">
    <source>
        <dbReference type="HAMAP-Rule" id="MF_00047"/>
    </source>
</evidence>
<evidence type="ECO:0000256" key="5">
    <source>
        <dbReference type="ARBA" id="ARBA00010871"/>
    </source>
</evidence>
<dbReference type="PROSITE" id="PS00844">
    <property type="entry name" value="DALA_DALA_LIGASE_2"/>
    <property type="match status" value="1"/>
</dbReference>
<reference evidence="28" key="2">
    <citation type="journal article" date="2021" name="PeerJ">
        <title>Extensive microbial diversity within the chicken gut microbiome revealed by metagenomics and culture.</title>
        <authorList>
            <person name="Gilroy R."/>
            <person name="Ravi A."/>
            <person name="Getino M."/>
            <person name="Pursley I."/>
            <person name="Horton D.L."/>
            <person name="Alikhan N.F."/>
            <person name="Baker D."/>
            <person name="Gharbi K."/>
            <person name="Hall N."/>
            <person name="Watson M."/>
            <person name="Adriaenssens E.M."/>
            <person name="Foster-Nyarko E."/>
            <person name="Jarju S."/>
            <person name="Secka A."/>
            <person name="Antonio M."/>
            <person name="Oren A."/>
            <person name="Chaudhuri R.R."/>
            <person name="La Ragione R."/>
            <person name="Hildebrand F."/>
            <person name="Pallen M.J."/>
        </authorList>
    </citation>
    <scope>NUCLEOTIDE SEQUENCE</scope>
    <source>
        <strain evidence="28">F6-4510</strain>
    </source>
</reference>
<feature type="active site" evidence="23">
    <location>
        <position position="16"/>
    </location>
</feature>
<evidence type="ECO:0000256" key="11">
    <source>
        <dbReference type="ARBA" id="ARBA00022840"/>
    </source>
</evidence>
<dbReference type="EMBL" id="JADIMX010000078">
    <property type="protein sequence ID" value="MBO8434473.1"/>
    <property type="molecule type" value="Genomic_DNA"/>
</dbReference>
<dbReference type="GO" id="GO:0046872">
    <property type="term" value="F:metal ion binding"/>
    <property type="evidence" value="ECO:0007669"/>
    <property type="project" value="UniProtKB-KW"/>
</dbReference>
<keyword evidence="9 25" id="KW-0479">Metal-binding</keyword>
<comment type="subcellular location">
    <subcellularLocation>
        <location evidence="3 22">Cytoplasm</location>
    </subcellularLocation>
</comment>
<feature type="active site" evidence="23">
    <location>
        <position position="188"/>
    </location>
</feature>
<dbReference type="NCBIfam" id="NF002528">
    <property type="entry name" value="PRK01966.1-4"/>
    <property type="match status" value="1"/>
</dbReference>
<dbReference type="SUPFAM" id="SSF52440">
    <property type="entry name" value="PreATP-grasp domain"/>
    <property type="match status" value="1"/>
</dbReference>
<evidence type="ECO:0000256" key="4">
    <source>
        <dbReference type="ARBA" id="ARBA00004752"/>
    </source>
</evidence>
<evidence type="ECO:0000256" key="12">
    <source>
        <dbReference type="ARBA" id="ARBA00022842"/>
    </source>
</evidence>
<dbReference type="InterPro" id="IPR013815">
    <property type="entry name" value="ATP_grasp_subdomain_1"/>
</dbReference>
<dbReference type="FunFam" id="3.30.470.20:FF:000008">
    <property type="entry name" value="D-alanine--D-alanine ligase"/>
    <property type="match status" value="1"/>
</dbReference>
<dbReference type="SUPFAM" id="SSF56059">
    <property type="entry name" value="Glutathione synthetase ATP-binding domain-like"/>
    <property type="match status" value="1"/>
</dbReference>
<keyword evidence="13 22" id="KW-0133">Cell shape</keyword>
<sequence length="358" mass="39424">MNKKTVAVLFGGQSSEHSVSRISATTIISNMDSEKYYVIPIGITKEGKWLIYNGPVENIKNGDWEKYGTPAVLSPDAGMKGIIKIVGDKAKIIPVDVVFPVLHGAWGEDGTIQGLLELAKIPYVGCGVIASAVSMDKVYTKIVCKEAGIPQAKYTWIFSSMIDNEEKLAKIEKEIGYPMFIKPSNAGSSVGISKARNKEELLNGLKLAGKYDRKIVIEEFVNARELECAVLGNEDIKVTRVGEVLSAEDAEFYDFDAKYNNPESRTVIPADIPSEKEEEIRGLAKKVFKAVDGSGLSRIDFFMDKESGKIIFNELNTLPGFTSISMYPMLWEEAGLPKNQLIDELIDLAIKRDNGIRG</sequence>
<evidence type="ECO:0000256" key="25">
    <source>
        <dbReference type="PIRSR" id="PIRSR039102-3"/>
    </source>
</evidence>
<dbReference type="Pfam" id="PF07478">
    <property type="entry name" value="Dala_Dala_lig_C"/>
    <property type="match status" value="1"/>
</dbReference>
<comment type="function">
    <text evidence="2 22">Cell wall formation.</text>
</comment>
<evidence type="ECO:0000256" key="19">
    <source>
        <dbReference type="ARBA" id="ARBA00068427"/>
    </source>
</evidence>
<organism evidence="28 29">
    <name type="scientific">Candidatus Fimicola merdigallinarum</name>
    <dbReference type="NCBI Taxonomy" id="2840819"/>
    <lineage>
        <taxon>Bacteria</taxon>
        <taxon>Bacillati</taxon>
        <taxon>Bacillota</taxon>
        <taxon>Clostridia</taxon>
        <taxon>Lachnospirales</taxon>
        <taxon>Lachnospiraceae</taxon>
        <taxon>Lachnospiraceae incertae sedis</taxon>
        <taxon>Candidatus Fimicola</taxon>
    </lineage>
</organism>
<feature type="binding site" evidence="24">
    <location>
        <begin position="218"/>
        <end position="225"/>
    </location>
    <ligand>
        <name>ATP</name>
        <dbReference type="ChEBI" id="CHEBI:30616"/>
    </ligand>
</feature>
<keyword evidence="15 25" id="KW-0464">Manganese</keyword>
<dbReference type="InterPro" id="IPR011761">
    <property type="entry name" value="ATP-grasp"/>
</dbReference>
<gene>
    <name evidence="22" type="primary">ddl</name>
    <name evidence="28" type="ORF">IAC55_04020</name>
</gene>
<dbReference type="NCBIfam" id="TIGR01205">
    <property type="entry name" value="D_ala_D_alaTIGR"/>
    <property type="match status" value="1"/>
</dbReference>
<feature type="binding site" evidence="25">
    <location>
        <position position="316"/>
    </location>
    <ligand>
        <name>Mg(2+)</name>
        <dbReference type="ChEBI" id="CHEBI:18420"/>
        <label>2</label>
    </ligand>
</feature>
<evidence type="ECO:0000256" key="14">
    <source>
        <dbReference type="ARBA" id="ARBA00022984"/>
    </source>
</evidence>
<dbReference type="Proteomes" id="UP000823611">
    <property type="component" value="Unassembled WGS sequence"/>
</dbReference>
<dbReference type="GO" id="GO:0005829">
    <property type="term" value="C:cytosol"/>
    <property type="evidence" value="ECO:0007669"/>
    <property type="project" value="TreeGrafter"/>
</dbReference>